<dbReference type="GO" id="GO:0016779">
    <property type="term" value="F:nucleotidyltransferase activity"/>
    <property type="evidence" value="ECO:0007669"/>
    <property type="project" value="InterPro"/>
</dbReference>
<evidence type="ECO:0000259" key="1">
    <source>
        <dbReference type="Pfam" id="PF01909"/>
    </source>
</evidence>
<name>E1YBD0_9BACT</name>
<dbReference type="Gene3D" id="3.30.460.10">
    <property type="entry name" value="Beta Polymerase, domain 2"/>
    <property type="match status" value="1"/>
</dbReference>
<organism evidence="2">
    <name type="scientific">uncultured Desulfobacterium sp</name>
    <dbReference type="NCBI Taxonomy" id="201089"/>
    <lineage>
        <taxon>Bacteria</taxon>
        <taxon>Pseudomonadati</taxon>
        <taxon>Thermodesulfobacteriota</taxon>
        <taxon>Desulfobacteria</taxon>
        <taxon>Desulfobacterales</taxon>
        <taxon>Desulfobacteriaceae</taxon>
        <taxon>Desulfobacterium</taxon>
        <taxon>environmental samples</taxon>
    </lineage>
</organism>
<feature type="domain" description="Polymerase nucleotidyl transferase" evidence="1">
    <location>
        <begin position="12"/>
        <end position="73"/>
    </location>
</feature>
<proteinExistence type="predicted"/>
<dbReference type="PANTHER" id="PTHR43449:SF1">
    <property type="entry name" value="POLYMERASE BETA NUCLEOTIDYLTRANSFERASE DOMAIN-CONTAINING PROTEIN"/>
    <property type="match status" value="1"/>
</dbReference>
<dbReference type="EMBL" id="FR695867">
    <property type="protein sequence ID" value="CBX27807.1"/>
    <property type="molecule type" value="Genomic_DNA"/>
</dbReference>
<gene>
    <name evidence="2" type="ORF">N47_C18650</name>
</gene>
<sequence length="105" mass="12173">MVEIPDRVRKIIEKYIQALRENNIPIKEAILFGSYATGRYTEWSDIDIALVSNIFEGNRFNDRNKIRKINLSVSSDLEILPYRPQDFNSGDPFVKEILESGLKII</sequence>
<dbReference type="InterPro" id="IPR002934">
    <property type="entry name" value="Polymerase_NTP_transf_dom"/>
</dbReference>
<dbReference type="PANTHER" id="PTHR43449">
    <property type="entry name" value="NUCLEOTIDYLTRANSFERASE"/>
    <property type="match status" value="1"/>
</dbReference>
<dbReference type="CDD" id="cd05403">
    <property type="entry name" value="NT_KNTase_like"/>
    <property type="match status" value="1"/>
</dbReference>
<dbReference type="AlphaFoldDB" id="E1YBD0"/>
<evidence type="ECO:0000313" key="2">
    <source>
        <dbReference type="EMBL" id="CBX27807.1"/>
    </source>
</evidence>
<reference evidence="2" key="1">
    <citation type="journal article" date="2011" name="Environ. Microbiol.">
        <title>Genomic insights into the metabolic potential of the polycyclic aromatic hydrocarbon degrading sulfate-reducing Deltaproteobacterium N47.</title>
        <authorList>
            <person name="Bergmann F."/>
            <person name="Selesi D."/>
            <person name="Weinmaier T."/>
            <person name="Tischler P."/>
            <person name="Rattei T."/>
            <person name="Meckenstock R.U."/>
        </authorList>
    </citation>
    <scope>NUCLEOTIDE SEQUENCE</scope>
</reference>
<dbReference type="SUPFAM" id="SSF81301">
    <property type="entry name" value="Nucleotidyltransferase"/>
    <property type="match status" value="1"/>
</dbReference>
<dbReference type="InterPro" id="IPR043519">
    <property type="entry name" value="NT_sf"/>
</dbReference>
<accession>E1YBD0</accession>
<protein>
    <recommendedName>
        <fullName evidence="1">Polymerase nucleotidyl transferase domain-containing protein</fullName>
    </recommendedName>
</protein>
<dbReference type="Pfam" id="PF01909">
    <property type="entry name" value="NTP_transf_2"/>
    <property type="match status" value="1"/>
</dbReference>